<dbReference type="PROSITE" id="PS50111">
    <property type="entry name" value="CHEMOTAXIS_TRANSDUC_2"/>
    <property type="match status" value="1"/>
</dbReference>
<feature type="domain" description="Methyl-accepting transducer" evidence="6">
    <location>
        <begin position="277"/>
        <end position="506"/>
    </location>
</feature>
<feature type="transmembrane region" description="Helical" evidence="5">
    <location>
        <begin position="197"/>
        <end position="216"/>
    </location>
</feature>
<dbReference type="GO" id="GO:0005886">
    <property type="term" value="C:plasma membrane"/>
    <property type="evidence" value="ECO:0007669"/>
    <property type="project" value="TreeGrafter"/>
</dbReference>
<dbReference type="Pfam" id="PF12729">
    <property type="entry name" value="4HB_MCP_1"/>
    <property type="match status" value="1"/>
</dbReference>
<dbReference type="OrthoDB" id="9806477at2"/>
<evidence type="ECO:0000256" key="5">
    <source>
        <dbReference type="SAM" id="Phobius"/>
    </source>
</evidence>
<dbReference type="Gene3D" id="1.10.287.950">
    <property type="entry name" value="Methyl-accepting chemotaxis protein"/>
    <property type="match status" value="1"/>
</dbReference>
<keyword evidence="5" id="KW-1133">Transmembrane helix</keyword>
<dbReference type="RefSeq" id="WP_119515918.1">
    <property type="nucleotide sequence ID" value="NZ_NQYH01000004.1"/>
</dbReference>
<dbReference type="PANTHER" id="PTHR43531:SF14">
    <property type="entry name" value="METHYL-ACCEPTING CHEMOTAXIS PROTEIN I-RELATED"/>
    <property type="match status" value="1"/>
</dbReference>
<dbReference type="EMBL" id="NQYH01000004">
    <property type="protein sequence ID" value="RIY41271.1"/>
    <property type="molecule type" value="Genomic_DNA"/>
</dbReference>
<dbReference type="GO" id="GO:0004888">
    <property type="term" value="F:transmembrane signaling receptor activity"/>
    <property type="evidence" value="ECO:0007669"/>
    <property type="project" value="InterPro"/>
</dbReference>
<dbReference type="InterPro" id="IPR004090">
    <property type="entry name" value="Chemotax_Me-accpt_rcpt"/>
</dbReference>
<evidence type="ECO:0000313" key="8">
    <source>
        <dbReference type="Proteomes" id="UP000266206"/>
    </source>
</evidence>
<gene>
    <name evidence="7" type="ORF">CJP73_07000</name>
</gene>
<dbReference type="InterPro" id="IPR004089">
    <property type="entry name" value="MCPsignal_dom"/>
</dbReference>
<dbReference type="Pfam" id="PF00015">
    <property type="entry name" value="MCPsignal"/>
    <property type="match status" value="1"/>
</dbReference>
<comment type="similarity">
    <text evidence="3">Belongs to the methyl-accepting chemotaxis (MCP) protein family.</text>
</comment>
<dbReference type="SMART" id="SM00283">
    <property type="entry name" value="MA"/>
    <property type="match status" value="1"/>
</dbReference>
<dbReference type="GO" id="GO:0007165">
    <property type="term" value="P:signal transduction"/>
    <property type="evidence" value="ECO:0007669"/>
    <property type="project" value="UniProtKB-KW"/>
</dbReference>
<keyword evidence="5" id="KW-0812">Transmembrane</keyword>
<evidence type="ECO:0000259" key="6">
    <source>
        <dbReference type="PROSITE" id="PS50111"/>
    </source>
</evidence>
<dbReference type="FunFam" id="1.10.287.950:FF:000001">
    <property type="entry name" value="Methyl-accepting chemotaxis sensory transducer"/>
    <property type="match status" value="1"/>
</dbReference>
<dbReference type="InterPro" id="IPR024478">
    <property type="entry name" value="HlyB_4HB_MCP"/>
</dbReference>
<comment type="caution">
    <text evidence="7">The sequence shown here is derived from an EMBL/GenBank/DDBJ whole genome shotgun (WGS) entry which is preliminary data.</text>
</comment>
<dbReference type="GO" id="GO:0006935">
    <property type="term" value="P:chemotaxis"/>
    <property type="evidence" value="ECO:0007669"/>
    <property type="project" value="InterPro"/>
</dbReference>
<reference evidence="7 8" key="1">
    <citation type="submission" date="2017-08" db="EMBL/GenBank/DDBJ databases">
        <title>Pusillimonas indicus sp. nov., a member of the family Alcaligenaceae isolated from surface seawater.</title>
        <authorList>
            <person name="Li J."/>
        </authorList>
    </citation>
    <scope>NUCLEOTIDE SEQUENCE [LARGE SCALE GENOMIC DNA]</scope>
    <source>
        <strain evidence="7 8">L52-1-41</strain>
    </source>
</reference>
<evidence type="ECO:0000256" key="3">
    <source>
        <dbReference type="ARBA" id="ARBA00029447"/>
    </source>
</evidence>
<sequence length="529" mass="55896">MKKGVRLGLGVKMIMAFLLVAAMSALTGALGVQLLGQVNAMAVKMFNQEVAGVRHASQAQAHMTAAGRAAANALLVADKGARISEIYFMRDHLDGAQAELKKLKPLFDSEEGRLAVEQVIGLTERYAAALEDYAARLETEGMQVSADPDYLQALAQAHAIGEQAETGAVALVLQKQNTSSALADETTQIYQFALSQMGALSLVGALLAIVLGAVLARGLKRQLGAEPRDVVQVTHAVAKGDLSHSLNLRKVSKSSVLFAMHHMQTALRNVVGEVHQSSDEVASGARHIAEGSIDLAQRTEQQAQSLLETVATMEALAQTVDRNASVARDVAQKATLARERAENGGEAVETLVNVMQRIDASSQRVTEIVALIDELAFQTNILALNAAVEAARAGQQGKGFAVVAAEVRHLAQRSATAARDIRHLVQESVAVAGTGSRIAGQTRVMMTEVVDEVRQVSALIHEISEATDSQKTGIQQVNSAVSSLSSVTQENAVLVHDVAARADGLSGQAASLLSVISIFKLGTKPVLQR</sequence>
<dbReference type="SUPFAM" id="SSF58104">
    <property type="entry name" value="Methyl-accepting chemotaxis protein (MCP) signaling domain"/>
    <property type="match status" value="1"/>
</dbReference>
<dbReference type="InterPro" id="IPR051310">
    <property type="entry name" value="MCP_chemotaxis"/>
</dbReference>
<keyword evidence="5" id="KW-0472">Membrane</keyword>
<proteinExistence type="inferred from homology"/>
<dbReference type="AlphaFoldDB" id="A0A3A1YUS5"/>
<dbReference type="Proteomes" id="UP000266206">
    <property type="component" value="Unassembled WGS sequence"/>
</dbReference>
<evidence type="ECO:0000256" key="2">
    <source>
        <dbReference type="ARBA" id="ARBA00022481"/>
    </source>
</evidence>
<accession>A0A3A1YUS5</accession>
<evidence type="ECO:0000256" key="1">
    <source>
        <dbReference type="ARBA" id="ARBA00004370"/>
    </source>
</evidence>
<keyword evidence="4" id="KW-0807">Transducer</keyword>
<organism evidence="7 8">
    <name type="scientific">Neopusillimonas maritima</name>
    <dbReference type="NCBI Taxonomy" id="2026239"/>
    <lineage>
        <taxon>Bacteria</taxon>
        <taxon>Pseudomonadati</taxon>
        <taxon>Pseudomonadota</taxon>
        <taxon>Betaproteobacteria</taxon>
        <taxon>Burkholderiales</taxon>
        <taxon>Alcaligenaceae</taxon>
        <taxon>Neopusillimonas</taxon>
    </lineage>
</organism>
<dbReference type="PRINTS" id="PR00260">
    <property type="entry name" value="CHEMTRNSDUCR"/>
</dbReference>
<comment type="subcellular location">
    <subcellularLocation>
        <location evidence="1">Membrane</location>
    </subcellularLocation>
</comment>
<protein>
    <recommendedName>
        <fullName evidence="6">Methyl-accepting transducer domain-containing protein</fullName>
    </recommendedName>
</protein>
<evidence type="ECO:0000256" key="4">
    <source>
        <dbReference type="PROSITE-ProRule" id="PRU00284"/>
    </source>
</evidence>
<keyword evidence="2" id="KW-0488">Methylation</keyword>
<dbReference type="PANTHER" id="PTHR43531">
    <property type="entry name" value="PROTEIN ICFG"/>
    <property type="match status" value="1"/>
</dbReference>
<evidence type="ECO:0000313" key="7">
    <source>
        <dbReference type="EMBL" id="RIY41271.1"/>
    </source>
</evidence>
<name>A0A3A1YUS5_9BURK</name>